<feature type="region of interest" description="Disordered" evidence="4">
    <location>
        <begin position="84"/>
        <end position="287"/>
    </location>
</feature>
<comment type="subcellular location">
    <subcellularLocation>
        <location evidence="1 3">Nucleus</location>
    </subcellularLocation>
</comment>
<feature type="compositionally biased region" description="Basic and acidic residues" evidence="4">
    <location>
        <begin position="128"/>
        <end position="151"/>
    </location>
</feature>
<dbReference type="AlphaFoldDB" id="A0A3Q3WYZ0"/>
<dbReference type="InterPro" id="IPR017923">
    <property type="entry name" value="TFIIS_N"/>
</dbReference>
<feature type="compositionally biased region" description="Basic and acidic residues" evidence="4">
    <location>
        <begin position="89"/>
        <end position="113"/>
    </location>
</feature>
<dbReference type="OMA" id="EYNPIYI"/>
<dbReference type="InterPro" id="IPR003617">
    <property type="entry name" value="TFIIS/CRSP70_N_sub"/>
</dbReference>
<dbReference type="STRING" id="94237.ENSMMOP00000017862"/>
<accession>A0A3Q3WYZ0</accession>
<dbReference type="Pfam" id="PF06881">
    <property type="entry name" value="Elongin_A"/>
    <property type="match status" value="1"/>
</dbReference>
<feature type="compositionally biased region" description="Basic and acidic residues" evidence="4">
    <location>
        <begin position="199"/>
        <end position="227"/>
    </location>
</feature>
<evidence type="ECO:0000259" key="5">
    <source>
        <dbReference type="PROSITE" id="PS51319"/>
    </source>
</evidence>
<organism evidence="6 7">
    <name type="scientific">Mola mola</name>
    <name type="common">Ocean sunfish</name>
    <name type="synonym">Tetraodon mola</name>
    <dbReference type="NCBI Taxonomy" id="94237"/>
    <lineage>
        <taxon>Eukaryota</taxon>
        <taxon>Metazoa</taxon>
        <taxon>Chordata</taxon>
        <taxon>Craniata</taxon>
        <taxon>Vertebrata</taxon>
        <taxon>Euteleostomi</taxon>
        <taxon>Actinopterygii</taxon>
        <taxon>Neopterygii</taxon>
        <taxon>Teleostei</taxon>
        <taxon>Neoteleostei</taxon>
        <taxon>Acanthomorphata</taxon>
        <taxon>Eupercaria</taxon>
        <taxon>Tetraodontiformes</taxon>
        <taxon>Molidae</taxon>
        <taxon>Mola</taxon>
    </lineage>
</organism>
<evidence type="ECO:0000256" key="2">
    <source>
        <dbReference type="ARBA" id="ARBA00023242"/>
    </source>
</evidence>
<reference evidence="6" key="1">
    <citation type="submission" date="2025-08" db="UniProtKB">
        <authorList>
            <consortium name="Ensembl"/>
        </authorList>
    </citation>
    <scope>IDENTIFICATION</scope>
</reference>
<dbReference type="GO" id="GO:0006368">
    <property type="term" value="P:transcription elongation by RNA polymerase II"/>
    <property type="evidence" value="ECO:0007669"/>
    <property type="project" value="InterPro"/>
</dbReference>
<dbReference type="Gene3D" id="6.10.250.3180">
    <property type="match status" value="1"/>
</dbReference>
<feature type="compositionally biased region" description="Basic residues" evidence="4">
    <location>
        <begin position="271"/>
        <end position="280"/>
    </location>
</feature>
<dbReference type="InterPro" id="IPR051870">
    <property type="entry name" value="Elongin-A_domain"/>
</dbReference>
<dbReference type="CDD" id="cd00183">
    <property type="entry name" value="TFIIS_I"/>
    <property type="match status" value="1"/>
</dbReference>
<feature type="domain" description="TFIIS N-terminal" evidence="5">
    <location>
        <begin position="12"/>
        <end position="83"/>
    </location>
</feature>
<protein>
    <recommendedName>
        <fullName evidence="5">TFIIS N-terminal domain-containing protein</fullName>
    </recommendedName>
</protein>
<dbReference type="PANTHER" id="PTHR15141">
    <property type="entry name" value="TRANSCRIPTION ELONGATION FACTOR B POLYPEPTIDE 3"/>
    <property type="match status" value="1"/>
</dbReference>
<evidence type="ECO:0000256" key="1">
    <source>
        <dbReference type="ARBA" id="ARBA00004123"/>
    </source>
</evidence>
<feature type="compositionally biased region" description="Basic and acidic residues" evidence="4">
    <location>
        <begin position="164"/>
        <end position="189"/>
    </location>
</feature>
<dbReference type="InterPro" id="IPR035441">
    <property type="entry name" value="TFIIS/LEDGF_dom_sf"/>
</dbReference>
<reference evidence="6" key="2">
    <citation type="submission" date="2025-09" db="UniProtKB">
        <authorList>
            <consortium name="Ensembl"/>
        </authorList>
    </citation>
    <scope>IDENTIFICATION</scope>
</reference>
<proteinExistence type="predicted"/>
<dbReference type="SUPFAM" id="SSF47676">
    <property type="entry name" value="Conserved domain common to transcription factors TFIIS, elongin A, CRSP70"/>
    <property type="match status" value="1"/>
</dbReference>
<dbReference type="Proteomes" id="UP000261620">
    <property type="component" value="Unplaced"/>
</dbReference>
<dbReference type="GO" id="GO:0070449">
    <property type="term" value="C:elongin complex"/>
    <property type="evidence" value="ECO:0007669"/>
    <property type="project" value="InterPro"/>
</dbReference>
<evidence type="ECO:0000256" key="3">
    <source>
        <dbReference type="PROSITE-ProRule" id="PRU00649"/>
    </source>
</evidence>
<dbReference type="SMART" id="SM00509">
    <property type="entry name" value="TFS2N"/>
    <property type="match status" value="1"/>
</dbReference>
<dbReference type="Ensembl" id="ENSMMOT00000018153.1">
    <property type="protein sequence ID" value="ENSMMOP00000017862.1"/>
    <property type="gene ID" value="ENSMMOG00000013554.1"/>
</dbReference>
<evidence type="ECO:0000256" key="4">
    <source>
        <dbReference type="SAM" id="MobiDB-lite"/>
    </source>
</evidence>
<dbReference type="Gene3D" id="1.20.930.10">
    <property type="entry name" value="Conserved domain common to transcription factors TFIIS, elongin A, CRSP70"/>
    <property type="match status" value="1"/>
</dbReference>
<dbReference type="PANTHER" id="PTHR15141:SF49">
    <property type="entry name" value="TFIIS N-TERMINAL DOMAIN-CONTAINING PROTEIN"/>
    <property type="match status" value="1"/>
</dbReference>
<evidence type="ECO:0000313" key="6">
    <source>
        <dbReference type="Ensembl" id="ENSMMOP00000017862.1"/>
    </source>
</evidence>
<dbReference type="Pfam" id="PF08711">
    <property type="entry name" value="Med26"/>
    <property type="match status" value="1"/>
</dbReference>
<keyword evidence="7" id="KW-1185">Reference proteome</keyword>
<sequence length="572" mass="65870">MRFKLQLTDTAESATVHTPILFTCSLSLQVLKILQKLKDLDVTLDILAETGIGKTVNSFRRHEQAGEIAKSLVRGWKRLVPKESTSQDSLDKALDKTGSRKTNSDKQCKEQIKHKGHENQNVSQSRDNVFKEKSEIKEDRMNDSFFSKEQRNSQSTKLGARDTLLGRKNSEDAQQKARSDPKEETKSNSDKGILGTVKELSKKSDTSKELIKEGKESLSFESRDKYSKTLKLARIKGDRSSGMLRNSEAKEKKRKKTNEEKQEESESERPSKHKKAKKKHRDQESYLEEPSMSFESYLNYDTKVLKKNVRSGAKKYPPKSMTALKEAATKDPGSKILYMFVLFSIVYWKSHLLFRFTVSQLFGIRIVTNATKISCSFHSKLSVEKESDFCDVSEESAGFTGQRLNRKMQVYSGSKTIFLPTMMSLHQQCIRTLQNNINLLYETGGVPFEILEPVLERCTPEQLLRIEEYNPIYIGLTDHLWGKHCQRDFKHSKLQEYESWKELYLRLSEEREMKLQRLTKSIVSAHSKKPRGVYCVLKLSILRTSFYVRTTGNFAPMMAKSLKAFKKQLGRR</sequence>
<dbReference type="InterPro" id="IPR010684">
    <property type="entry name" value="RNA_pol_II_trans_fac_SIII_A"/>
</dbReference>
<dbReference type="PROSITE" id="PS51319">
    <property type="entry name" value="TFIIS_N"/>
    <property type="match status" value="1"/>
</dbReference>
<name>A0A3Q3WYZ0_MOLML</name>
<evidence type="ECO:0000313" key="7">
    <source>
        <dbReference type="Proteomes" id="UP000261620"/>
    </source>
</evidence>
<keyword evidence="2 3" id="KW-0539">Nucleus</keyword>